<gene>
    <name evidence="4" type="ORF">K7432_001289</name>
</gene>
<feature type="coiled-coil region" evidence="1">
    <location>
        <begin position="566"/>
        <end position="611"/>
    </location>
</feature>
<evidence type="ECO:0000256" key="3">
    <source>
        <dbReference type="SAM" id="Phobius"/>
    </source>
</evidence>
<feature type="coiled-coil region" evidence="1">
    <location>
        <begin position="640"/>
        <end position="781"/>
    </location>
</feature>
<evidence type="ECO:0000313" key="4">
    <source>
        <dbReference type="EMBL" id="KAK9728180.1"/>
    </source>
</evidence>
<comment type="caution">
    <text evidence="4">The sequence shown here is derived from an EMBL/GenBank/DDBJ whole genome shotgun (WGS) entry which is preliminary data.</text>
</comment>
<keyword evidence="3" id="KW-0472">Membrane</keyword>
<protein>
    <recommendedName>
        <fullName evidence="6">Fibronectin type-III domain-containing protein</fullName>
    </recommendedName>
</protein>
<feature type="region of interest" description="Disordered" evidence="2">
    <location>
        <begin position="1"/>
        <end position="47"/>
    </location>
</feature>
<feature type="compositionally biased region" description="Basic and acidic residues" evidence="2">
    <location>
        <begin position="23"/>
        <end position="38"/>
    </location>
</feature>
<sequence length="811" mass="92141">MDSPNPPLADSPSTTIHPLEVCHPSDEHDVFDADESKGPSKQITGDASYSHTKLSGPTLYYKGNSDVQYFDSTRVLSDFFPSQDFTTAEQLFSGNNYKGIVVEANRLLYLLYDWAITFDRKLKASFPSYNTLKIFSIWTLVFVLDTILPTDFRIEWGLSSLMSGFACVRTYQASPSISLALILFLLLMDIIIWFIVYPLLDNFFLYILADTSFYLSIISSIRGLDSVSWLIWFTFFSVDLYGRSLDFGNLSLFIPIHAVSYGVYVLAAEILCQIMEWKNNRISTSDISIEETYLNQRTHHQFLRINNSHESDAQSSTIPRPQRYSPLRKSRRIPGSIRQRHTSAPAPAGDSPFLKDSRGGKSSDPLIRSSQGEEIPNSFDLCISRITPVSVTLYWVMSETILHTLRSSSKPHGEDHNATATKPSTSATEESKEKNPENNSFEGSDSSNVVNTTILPIEINSIKIRVDNMLWQDVNVSIEEAKVIIQGLNPITEYEITVTIMGYRSVVCRFCTSPSPSTVIADQPAPATESPIVESKIESHIEDEKKSLLPEEPDRYTLYQSLSSELNLEKQQKKDALVSLKKLKRDLQKSEAQLRNEIEILNRNLAKSNAMDVRSKSRIQFLQEHLRQMDAHSKSVLGEIEAVKQEQKEIRSRIVEVGEEANECRQQLKEAEKELQKISNEYSKQLKEIQMKLQKLSAAHKEIKSKVQAIQDVEIVNLRNQLSRVEEDISNALSHRTKLAAREDELLDAEKRTIQTYEADCRLLRQEIAEAEKRVVILRATMEDEVKFVNQLTIECQNLHSVQARSRADSL</sequence>
<feature type="region of interest" description="Disordered" evidence="2">
    <location>
        <begin position="407"/>
        <end position="447"/>
    </location>
</feature>
<evidence type="ECO:0000256" key="1">
    <source>
        <dbReference type="SAM" id="Coils"/>
    </source>
</evidence>
<keyword evidence="3" id="KW-0812">Transmembrane</keyword>
<feature type="compositionally biased region" description="Polar residues" evidence="2">
    <location>
        <begin position="418"/>
        <end position="428"/>
    </location>
</feature>
<feature type="transmembrane region" description="Helical" evidence="3">
    <location>
        <begin position="212"/>
        <end position="232"/>
    </location>
</feature>
<keyword evidence="3" id="KW-1133">Transmembrane helix</keyword>
<keyword evidence="1" id="KW-0175">Coiled coil</keyword>
<feature type="transmembrane region" description="Helical" evidence="3">
    <location>
        <begin position="252"/>
        <end position="272"/>
    </location>
</feature>
<keyword evidence="5" id="KW-1185">Reference proteome</keyword>
<reference evidence="4 5" key="1">
    <citation type="submission" date="2023-04" db="EMBL/GenBank/DDBJ databases">
        <title>Genome of Basidiobolus ranarum AG-B5.</title>
        <authorList>
            <person name="Stajich J.E."/>
            <person name="Carter-House D."/>
            <person name="Gryganskyi A."/>
        </authorList>
    </citation>
    <scope>NUCLEOTIDE SEQUENCE [LARGE SCALE GENOMIC DNA]</scope>
    <source>
        <strain evidence="4 5">AG-B5</strain>
    </source>
</reference>
<evidence type="ECO:0000256" key="2">
    <source>
        <dbReference type="SAM" id="MobiDB-lite"/>
    </source>
</evidence>
<organism evidence="4 5">
    <name type="scientific">Basidiobolus ranarum</name>
    <dbReference type="NCBI Taxonomy" id="34480"/>
    <lineage>
        <taxon>Eukaryota</taxon>
        <taxon>Fungi</taxon>
        <taxon>Fungi incertae sedis</taxon>
        <taxon>Zoopagomycota</taxon>
        <taxon>Entomophthoromycotina</taxon>
        <taxon>Basidiobolomycetes</taxon>
        <taxon>Basidiobolales</taxon>
        <taxon>Basidiobolaceae</taxon>
        <taxon>Basidiobolus</taxon>
    </lineage>
</organism>
<evidence type="ECO:0008006" key="6">
    <source>
        <dbReference type="Google" id="ProtNLM"/>
    </source>
</evidence>
<accession>A0ABR2W9W5</accession>
<feature type="region of interest" description="Disordered" evidence="2">
    <location>
        <begin position="309"/>
        <end position="371"/>
    </location>
</feature>
<evidence type="ECO:0000313" key="5">
    <source>
        <dbReference type="Proteomes" id="UP001479436"/>
    </source>
</evidence>
<name>A0ABR2W9W5_9FUNG</name>
<dbReference type="Proteomes" id="UP001479436">
    <property type="component" value="Unassembled WGS sequence"/>
</dbReference>
<feature type="transmembrane region" description="Helical" evidence="3">
    <location>
        <begin position="177"/>
        <end position="200"/>
    </location>
</feature>
<proteinExistence type="predicted"/>
<dbReference type="EMBL" id="JASJQH010006903">
    <property type="protein sequence ID" value="KAK9728180.1"/>
    <property type="molecule type" value="Genomic_DNA"/>
</dbReference>